<reference evidence="1 2" key="1">
    <citation type="submission" date="2018-06" db="EMBL/GenBank/DDBJ databases">
        <authorList>
            <person name="Strepis N."/>
        </authorList>
    </citation>
    <scope>NUCLEOTIDE SEQUENCE [LARGE SCALE GENOMIC DNA]</scope>
    <source>
        <strain evidence="1">LUCI</strain>
    </source>
</reference>
<name>A0A498RDF9_9FIRM</name>
<protein>
    <submittedName>
        <fullName evidence="1">Glucitol operon activator</fullName>
    </submittedName>
</protein>
<dbReference type="AlphaFoldDB" id="A0A498RDF9"/>
<dbReference type="Pfam" id="PF06923">
    <property type="entry name" value="GutM"/>
    <property type="match status" value="1"/>
</dbReference>
<keyword evidence="2" id="KW-1185">Reference proteome</keyword>
<dbReference type="Proteomes" id="UP000277811">
    <property type="component" value="Unassembled WGS sequence"/>
</dbReference>
<accession>A0A498RDF9</accession>
<sequence>MWFVFVAAGVWILQTLLGLWQVKHFNQRFRLLRQDGRVVAGKSKGRFMAGVVVLFCIDPNCNIIKGEKMAGISIFARLKPFTIFNNLNLMEITGGDWAEMDKQTAKAVINAVENYKAFIQTTGEMEVEILKTENAPV</sequence>
<evidence type="ECO:0000313" key="1">
    <source>
        <dbReference type="EMBL" id="VBB09501.1"/>
    </source>
</evidence>
<organism evidence="1 2">
    <name type="scientific">Lucifera butyrica</name>
    <dbReference type="NCBI Taxonomy" id="1351585"/>
    <lineage>
        <taxon>Bacteria</taxon>
        <taxon>Bacillati</taxon>
        <taxon>Bacillota</taxon>
        <taxon>Negativicutes</taxon>
        <taxon>Veillonellales</taxon>
        <taxon>Veillonellaceae</taxon>
        <taxon>Lucifera</taxon>
    </lineage>
</organism>
<dbReference type="RefSeq" id="WP_207858386.1">
    <property type="nucleotide sequence ID" value="NZ_UPPP01000127.1"/>
</dbReference>
<dbReference type="PIRSF" id="PIRSF011474">
    <property type="entry name" value="Glucitol_operon_activator"/>
    <property type="match status" value="1"/>
</dbReference>
<dbReference type="EMBL" id="UPPP01000127">
    <property type="protein sequence ID" value="VBB09501.1"/>
    <property type="molecule type" value="Genomic_DNA"/>
</dbReference>
<evidence type="ECO:0000313" key="2">
    <source>
        <dbReference type="Proteomes" id="UP000277811"/>
    </source>
</evidence>
<gene>
    <name evidence="1" type="ORF">LUCI_4796</name>
</gene>
<proteinExistence type="predicted"/>
<dbReference type="InterPro" id="IPR009693">
    <property type="entry name" value="Glucitol_operon_activator"/>
</dbReference>